<dbReference type="EMBL" id="AVOT02079355">
    <property type="protein sequence ID" value="MBW0566589.1"/>
    <property type="molecule type" value="Genomic_DNA"/>
</dbReference>
<dbReference type="PANTHER" id="PTHR11439">
    <property type="entry name" value="GAG-POL-RELATED RETROTRANSPOSON"/>
    <property type="match status" value="1"/>
</dbReference>
<evidence type="ECO:0000256" key="1">
    <source>
        <dbReference type="SAM" id="MobiDB-lite"/>
    </source>
</evidence>
<dbReference type="PANTHER" id="PTHR11439:SF483">
    <property type="entry name" value="PEPTIDE SYNTHASE GLIP-LIKE, PUTATIVE (AFU_ORTHOLOGUE AFUA_3G12920)-RELATED"/>
    <property type="match status" value="1"/>
</dbReference>
<dbReference type="Proteomes" id="UP000765509">
    <property type="component" value="Unassembled WGS sequence"/>
</dbReference>
<feature type="compositionally biased region" description="Basic and acidic residues" evidence="1">
    <location>
        <begin position="132"/>
        <end position="144"/>
    </location>
</feature>
<comment type="caution">
    <text evidence="4">The sequence shown here is derived from an EMBL/GenBank/DDBJ whole genome shotgun (WGS) entry which is preliminary data.</text>
</comment>
<sequence>MLGASNLPRSYWAEAVNTATMHSNILPTPSRLNKSPYTLWTGQSPRIQWLRTFGCRAIVAVLINHRVWKLGEPGCDGIFLGYKNENTAYCVLCISDSEILTTKHVIFCEIVFPYLKDKETTNSCSFVEEEPESARRAETHHAEDPTTETGTSQPVNENHGAPSDKEDAPCEEEGPIPDLEYKISPETQSKIRVIGLCHPTLITSEIDNLNILLYSRRENALVTGSGILPCTFNAALNSIDKDEWIKAIRKELSSMVSLNVWDNVELSKDYKLVGTTWVFKIKRNHLNEINVYLSVPQGLEVGRRCYFLKLKKAIYGLKQAPLYWYEHLKMWLVKIGFHPCTSDPCVFHRADKSPTWLYVHVDDIAIFGRNVTIFKKEIALELDIKDIGLADLMLGIKINQFNDVITLDQQHFAELLVHLYGMADCKPADTPLMPNTHLQPAMLEDIAKFNSLNINFRSAIGSINYLSTATRPDLSFAVSSLSQFLEKPGFNHWQSFLHVLRYLKGSQHVSLSYAKNMAKGVVAYTNDDWGNCSVTQRSVTGHLTIFHGFLVLWKTTKKCSVSLSTAEAEYKALCDLTSELLWLRQWCREAKIFDFVEPITVVDDDKSCIKTVTGNSNLNHSCMKHVDIQLHFVKEAIDACYICLKYSLTMQMLADFLTKSVPKPKLVGSLVPLGVLQLGVRGDVNI</sequence>
<reference evidence="4" key="1">
    <citation type="submission" date="2021-03" db="EMBL/GenBank/DDBJ databases">
        <title>Draft genome sequence of rust myrtle Austropuccinia psidii MF-1, a brazilian biotype.</title>
        <authorList>
            <person name="Quecine M.C."/>
            <person name="Pachon D.M.R."/>
            <person name="Bonatelli M.L."/>
            <person name="Correr F.H."/>
            <person name="Franceschini L.M."/>
            <person name="Leite T.F."/>
            <person name="Margarido G.R.A."/>
            <person name="Almeida C.A."/>
            <person name="Ferrarezi J.A."/>
            <person name="Labate C.A."/>
        </authorList>
    </citation>
    <scope>NUCLEOTIDE SEQUENCE</scope>
    <source>
        <strain evidence="4">MF-1</strain>
    </source>
</reference>
<proteinExistence type="predicted"/>
<name>A0A9Q3JRW2_9BASI</name>
<feature type="domain" description="Reverse transcriptase Ty1/copia-type" evidence="2">
    <location>
        <begin position="290"/>
        <end position="433"/>
    </location>
</feature>
<dbReference type="InterPro" id="IPR013103">
    <property type="entry name" value="RVT_2"/>
</dbReference>
<protein>
    <recommendedName>
        <fullName evidence="6">Reverse transcriptase Ty1/copia-type domain-containing protein</fullName>
    </recommendedName>
</protein>
<dbReference type="CDD" id="cd09272">
    <property type="entry name" value="RNase_HI_RT_Ty1"/>
    <property type="match status" value="1"/>
</dbReference>
<feature type="region of interest" description="Disordered" evidence="1">
    <location>
        <begin position="125"/>
        <end position="178"/>
    </location>
</feature>
<feature type="compositionally biased region" description="Polar residues" evidence="1">
    <location>
        <begin position="147"/>
        <end position="156"/>
    </location>
</feature>
<dbReference type="Pfam" id="PF25597">
    <property type="entry name" value="SH3_retrovirus"/>
    <property type="match status" value="1"/>
</dbReference>
<dbReference type="Pfam" id="PF07727">
    <property type="entry name" value="RVT_2"/>
    <property type="match status" value="1"/>
</dbReference>
<evidence type="ECO:0000313" key="4">
    <source>
        <dbReference type="EMBL" id="MBW0566589.1"/>
    </source>
</evidence>
<evidence type="ECO:0000313" key="5">
    <source>
        <dbReference type="Proteomes" id="UP000765509"/>
    </source>
</evidence>
<dbReference type="InterPro" id="IPR057670">
    <property type="entry name" value="SH3_retrovirus"/>
</dbReference>
<evidence type="ECO:0000259" key="3">
    <source>
        <dbReference type="Pfam" id="PF25597"/>
    </source>
</evidence>
<dbReference type="AlphaFoldDB" id="A0A9Q3JRW2"/>
<accession>A0A9Q3JRW2</accession>
<evidence type="ECO:0008006" key="6">
    <source>
        <dbReference type="Google" id="ProtNLM"/>
    </source>
</evidence>
<organism evidence="4 5">
    <name type="scientific">Austropuccinia psidii MF-1</name>
    <dbReference type="NCBI Taxonomy" id="1389203"/>
    <lineage>
        <taxon>Eukaryota</taxon>
        <taxon>Fungi</taxon>
        <taxon>Dikarya</taxon>
        <taxon>Basidiomycota</taxon>
        <taxon>Pucciniomycotina</taxon>
        <taxon>Pucciniomycetes</taxon>
        <taxon>Pucciniales</taxon>
        <taxon>Sphaerophragmiaceae</taxon>
        <taxon>Austropuccinia</taxon>
    </lineage>
</organism>
<dbReference type="InterPro" id="IPR043502">
    <property type="entry name" value="DNA/RNA_pol_sf"/>
</dbReference>
<keyword evidence="5" id="KW-1185">Reference proteome</keyword>
<gene>
    <name evidence="4" type="ORF">O181_106304</name>
</gene>
<evidence type="ECO:0000259" key="2">
    <source>
        <dbReference type="Pfam" id="PF07727"/>
    </source>
</evidence>
<feature type="domain" description="Retroviral polymerase SH3-like" evidence="3">
    <location>
        <begin position="55"/>
        <end position="118"/>
    </location>
</feature>
<dbReference type="SUPFAM" id="SSF56672">
    <property type="entry name" value="DNA/RNA polymerases"/>
    <property type="match status" value="1"/>
</dbReference>